<dbReference type="GO" id="GO:0016740">
    <property type="term" value="F:transferase activity"/>
    <property type="evidence" value="ECO:0007669"/>
    <property type="project" value="UniProtKB-KW"/>
</dbReference>
<evidence type="ECO:0000313" key="1">
    <source>
        <dbReference type="EMBL" id="QKQ45973.1"/>
    </source>
</evidence>
<protein>
    <submittedName>
        <fullName evidence="1">Gamma-glutamyltransferase</fullName>
    </submittedName>
</protein>
<dbReference type="Gene3D" id="3.60.20.40">
    <property type="match status" value="1"/>
</dbReference>
<accession>A0A6N0JG38</accession>
<dbReference type="SUPFAM" id="SSF56235">
    <property type="entry name" value="N-terminal nucleophile aminohydrolases (Ntn hydrolases)"/>
    <property type="match status" value="1"/>
</dbReference>
<dbReference type="PANTHER" id="PTHR43881">
    <property type="entry name" value="GAMMA-GLUTAMYLTRANSPEPTIDASE (AFU_ORTHOLOGUE AFUA_4G13580)"/>
    <property type="match status" value="1"/>
</dbReference>
<gene>
    <name evidence="1" type="ORF">FOC81_04395</name>
</gene>
<sequence length="506" mass="54021">MSGPLRPRASRYGQRFGVATGHHLATRAAATQLERGGSLVDAMISASAVLTVVLPHATSLGGCGMMLIHDAASGRTQALNGSGIAPAQATPARYDGAIDARGPRSWITPGLVRLWAQAYRRHGRLPWSALLQPAIDLAADGVPFSSELARNLHLASPQVRQQPGFDAAFRIGRADREAGVPWRQAALGATLDRIAAQGEAGFYQGPVAEALCRFASETGGLLLADDLQRITADWREPIHQGYGRFSASVMPPNSVGPLMLAQLQRLRDGFDQGRDPRLLAQILQARAILPALHDRIADPDASWPWQGFGAGGELPPQRPDDPGDTAGIVLVDREGNGLAMLQSVFQPFGSGCVDPATGVLMNNRLSEFSLDPARHNCLAPGKRPVHTLNPYLVCHRGRPVLFAVSPGGVSQTTTGVQCISNAMIDGMRLPEAIDAPRWSIARDGQIMCEPGFSPIVVERLRAAGIDVVTDTLHPFYFGSIKAVRLHPQGALEAAADLRREADAVAW</sequence>
<reference evidence="1 2" key="1">
    <citation type="submission" date="2020-05" db="EMBL/GenBank/DDBJ databases">
        <title>FDA dAtabase for Regulatory Grade micrObial Sequences (FDA-ARGOS): Supporting development and validation of Infectious Disease Dx tests.</title>
        <authorList>
            <person name="Sproer C."/>
            <person name="Gronow S."/>
            <person name="Severitt S."/>
            <person name="Schroder I."/>
            <person name="Tallon L."/>
            <person name="Sadzewicz L."/>
            <person name="Zhao X."/>
            <person name="Vavikolanu K."/>
            <person name="Mehta A."/>
            <person name="Aluvathingal J."/>
            <person name="Nadendla S."/>
            <person name="Myers T."/>
            <person name="Yan Y."/>
            <person name="Sichtig H."/>
        </authorList>
    </citation>
    <scope>NUCLEOTIDE SEQUENCE [LARGE SCALE GENOMIC DNA]</scope>
    <source>
        <strain evidence="1 2">FDAARGOS_787</strain>
    </source>
</reference>
<dbReference type="InterPro" id="IPR043137">
    <property type="entry name" value="GGT_ssub_C"/>
</dbReference>
<evidence type="ECO:0000313" key="2">
    <source>
        <dbReference type="Proteomes" id="UP000509782"/>
    </source>
</evidence>
<dbReference type="InterPro" id="IPR029055">
    <property type="entry name" value="Ntn_hydrolases_N"/>
</dbReference>
<dbReference type="Proteomes" id="UP000509782">
    <property type="component" value="Chromosome"/>
</dbReference>
<dbReference type="AlphaFoldDB" id="A0A6N0JG38"/>
<name>A0A6N0JG38_ACHDE</name>
<proteinExistence type="predicted"/>
<dbReference type="RefSeq" id="WP_174715793.1">
    <property type="nucleotide sequence ID" value="NZ_CP054569.1"/>
</dbReference>
<organism evidence="1 2">
    <name type="scientific">Achromobacter denitrificans</name>
    <name type="common">Alcaligenes denitrificans</name>
    <dbReference type="NCBI Taxonomy" id="32002"/>
    <lineage>
        <taxon>Bacteria</taxon>
        <taxon>Pseudomonadati</taxon>
        <taxon>Pseudomonadota</taxon>
        <taxon>Betaproteobacteria</taxon>
        <taxon>Burkholderiales</taxon>
        <taxon>Alcaligenaceae</taxon>
        <taxon>Achromobacter</taxon>
    </lineage>
</organism>
<keyword evidence="1" id="KW-0808">Transferase</keyword>
<dbReference type="InterPro" id="IPR052896">
    <property type="entry name" value="GGT-like_enzyme"/>
</dbReference>
<dbReference type="PRINTS" id="PR01210">
    <property type="entry name" value="GGTRANSPTASE"/>
</dbReference>
<dbReference type="EMBL" id="CP054569">
    <property type="protein sequence ID" value="QKQ45973.1"/>
    <property type="molecule type" value="Genomic_DNA"/>
</dbReference>
<dbReference type="PANTHER" id="PTHR43881:SF1">
    <property type="entry name" value="GAMMA-GLUTAMYLTRANSPEPTIDASE (AFU_ORTHOLOGUE AFUA_4G13580)"/>
    <property type="match status" value="1"/>
</dbReference>
<dbReference type="Pfam" id="PF01019">
    <property type="entry name" value="G_glu_transpept"/>
    <property type="match status" value="1"/>
</dbReference>